<evidence type="ECO:0000256" key="1">
    <source>
        <dbReference type="ARBA" id="ARBA00005395"/>
    </source>
</evidence>
<evidence type="ECO:0000313" key="7">
    <source>
        <dbReference type="Proteomes" id="UP000798488"/>
    </source>
</evidence>
<dbReference type="GO" id="GO:0008080">
    <property type="term" value="F:N-acetyltransferase activity"/>
    <property type="evidence" value="ECO:0007669"/>
    <property type="project" value="InterPro"/>
</dbReference>
<dbReference type="Gene3D" id="3.40.630.30">
    <property type="match status" value="1"/>
</dbReference>
<dbReference type="PROSITE" id="PS51186">
    <property type="entry name" value="GNAT"/>
    <property type="match status" value="1"/>
</dbReference>
<keyword evidence="7" id="KW-1185">Reference proteome</keyword>
<evidence type="ECO:0000313" key="6">
    <source>
        <dbReference type="EMBL" id="KAF1085458.1"/>
    </source>
</evidence>
<reference evidence="6" key="1">
    <citation type="submission" date="2016-02" db="EMBL/GenBank/DDBJ databases">
        <title>Draft Genome Sequence of Sporotomaculum syntrophicum Strain FB, a Syntrophic Benzoate Degrader.</title>
        <authorList>
            <person name="Nobu M.K."/>
            <person name="Narihiro T."/>
            <person name="Qiu Y.-L."/>
            <person name="Ohashi A."/>
            <person name="Liu W.-T."/>
            <person name="Yuji S."/>
        </authorList>
    </citation>
    <scope>NUCLEOTIDE SEQUENCE</scope>
    <source>
        <strain evidence="6">FB</strain>
    </source>
</reference>
<protein>
    <submittedName>
        <fullName evidence="6">Ribosomal-protein-alanine N-acetyltransferase</fullName>
    </submittedName>
</protein>
<keyword evidence="2" id="KW-0963">Cytoplasm</keyword>
<dbReference type="EMBL" id="LSRS01000003">
    <property type="protein sequence ID" value="KAF1085458.1"/>
    <property type="molecule type" value="Genomic_DNA"/>
</dbReference>
<dbReference type="Pfam" id="PF00583">
    <property type="entry name" value="Acetyltransf_1"/>
    <property type="match status" value="1"/>
</dbReference>
<comment type="similarity">
    <text evidence="1">Belongs to the acetyltransferase family. RimI subfamily.</text>
</comment>
<dbReference type="NCBIfam" id="TIGR01575">
    <property type="entry name" value="rimI"/>
    <property type="match status" value="1"/>
</dbReference>
<name>A0A9D2WQY0_9FIRM</name>
<evidence type="ECO:0000256" key="3">
    <source>
        <dbReference type="ARBA" id="ARBA00022679"/>
    </source>
</evidence>
<keyword evidence="3" id="KW-0808">Transferase</keyword>
<dbReference type="Proteomes" id="UP000798488">
    <property type="component" value="Unassembled WGS sequence"/>
</dbReference>
<evidence type="ECO:0000256" key="2">
    <source>
        <dbReference type="ARBA" id="ARBA00022490"/>
    </source>
</evidence>
<proteinExistence type="inferred from homology"/>
<evidence type="ECO:0000259" key="5">
    <source>
        <dbReference type="PROSITE" id="PS51186"/>
    </source>
</evidence>
<sequence length="157" mass="17948">MNKAASLANITFAQMQFNHLDQVIQIEKVSFPTPWSKNAFDYELRSNEFAHYIVALAEDQEVVGYAGIWVIIDEAHVTNIAVRQDYRGYGLGMALMLQLIQRATVLGVQRMTLEVRPSNAPARALYARLGFKDYGRRKNYYPDTNEDAIIMWKNDLG</sequence>
<evidence type="ECO:0000256" key="4">
    <source>
        <dbReference type="ARBA" id="ARBA00023315"/>
    </source>
</evidence>
<gene>
    <name evidence="6" type="ORF">SPSYN_01600</name>
</gene>
<keyword evidence="4" id="KW-0012">Acyltransferase</keyword>
<dbReference type="CDD" id="cd04301">
    <property type="entry name" value="NAT_SF"/>
    <property type="match status" value="1"/>
</dbReference>
<dbReference type="OrthoDB" id="9794566at2"/>
<feature type="domain" description="N-acetyltransferase" evidence="5">
    <location>
        <begin position="10"/>
        <end position="156"/>
    </location>
</feature>
<dbReference type="PANTHER" id="PTHR43420">
    <property type="entry name" value="ACETYLTRANSFERASE"/>
    <property type="match status" value="1"/>
</dbReference>
<dbReference type="SUPFAM" id="SSF55729">
    <property type="entry name" value="Acyl-CoA N-acyltransferases (Nat)"/>
    <property type="match status" value="1"/>
</dbReference>
<dbReference type="InterPro" id="IPR016181">
    <property type="entry name" value="Acyl_CoA_acyltransferase"/>
</dbReference>
<dbReference type="AlphaFoldDB" id="A0A9D2WQY0"/>
<organism evidence="6 7">
    <name type="scientific">Sporotomaculum syntrophicum</name>
    <dbReference type="NCBI Taxonomy" id="182264"/>
    <lineage>
        <taxon>Bacteria</taxon>
        <taxon>Bacillati</taxon>
        <taxon>Bacillota</taxon>
        <taxon>Clostridia</taxon>
        <taxon>Eubacteriales</taxon>
        <taxon>Desulfallaceae</taxon>
        <taxon>Sporotomaculum</taxon>
    </lineage>
</organism>
<dbReference type="InterPro" id="IPR050680">
    <property type="entry name" value="YpeA/RimI_acetyltransf"/>
</dbReference>
<comment type="caution">
    <text evidence="6">The sequence shown here is derived from an EMBL/GenBank/DDBJ whole genome shotgun (WGS) entry which is preliminary data.</text>
</comment>
<dbReference type="InterPro" id="IPR000182">
    <property type="entry name" value="GNAT_dom"/>
</dbReference>
<dbReference type="PANTHER" id="PTHR43420:SF44">
    <property type="entry name" value="ACETYLTRANSFERASE YPEA"/>
    <property type="match status" value="1"/>
</dbReference>
<dbReference type="RefSeq" id="WP_161821918.1">
    <property type="nucleotide sequence ID" value="NZ_LSRS01000003.1"/>
</dbReference>
<accession>A0A9D2WQY0</accession>
<dbReference type="InterPro" id="IPR006464">
    <property type="entry name" value="AcTrfase_RimI/Ard1"/>
</dbReference>